<dbReference type="CDD" id="cd17535">
    <property type="entry name" value="REC_NarL-like"/>
    <property type="match status" value="1"/>
</dbReference>
<dbReference type="SUPFAM" id="SSF46894">
    <property type="entry name" value="C-terminal effector domain of the bipartite response regulators"/>
    <property type="match status" value="1"/>
</dbReference>
<evidence type="ECO:0000256" key="3">
    <source>
        <dbReference type="ARBA" id="ARBA00023125"/>
    </source>
</evidence>
<reference evidence="8 9" key="1">
    <citation type="submission" date="2022-06" db="EMBL/GenBank/DDBJ databases">
        <title>Isolation of gut microbiota from human fecal samples.</title>
        <authorList>
            <person name="Pamer E.G."/>
            <person name="Barat B."/>
            <person name="Waligurski E."/>
            <person name="Medina S."/>
            <person name="Paddock L."/>
            <person name="Mostad J."/>
        </authorList>
    </citation>
    <scope>NUCLEOTIDE SEQUENCE [LARGE SCALE GENOMIC DNA]</scope>
    <source>
        <strain evidence="8 9">DFI.7.95</strain>
    </source>
</reference>
<dbReference type="InterPro" id="IPR011006">
    <property type="entry name" value="CheY-like_superfamily"/>
</dbReference>
<evidence type="ECO:0000259" key="6">
    <source>
        <dbReference type="PROSITE" id="PS50043"/>
    </source>
</evidence>
<evidence type="ECO:0000256" key="4">
    <source>
        <dbReference type="ARBA" id="ARBA00023163"/>
    </source>
</evidence>
<dbReference type="InterPro" id="IPR039420">
    <property type="entry name" value="WalR-like"/>
</dbReference>
<dbReference type="Gene3D" id="3.40.50.2300">
    <property type="match status" value="1"/>
</dbReference>
<dbReference type="SMART" id="SM00421">
    <property type="entry name" value="HTH_LUXR"/>
    <property type="match status" value="1"/>
</dbReference>
<comment type="caution">
    <text evidence="8">The sequence shown here is derived from an EMBL/GenBank/DDBJ whole genome shotgun (WGS) entry which is preliminary data.</text>
</comment>
<dbReference type="RefSeq" id="WP_256310823.1">
    <property type="nucleotide sequence ID" value="NZ_JANGAC010000003.1"/>
</dbReference>
<evidence type="ECO:0000256" key="1">
    <source>
        <dbReference type="ARBA" id="ARBA00022553"/>
    </source>
</evidence>
<protein>
    <submittedName>
        <fullName evidence="8">Response regulator transcription factor</fullName>
    </submittedName>
</protein>
<dbReference type="PRINTS" id="PR00038">
    <property type="entry name" value="HTHLUXR"/>
</dbReference>
<dbReference type="InterPro" id="IPR000792">
    <property type="entry name" value="Tscrpt_reg_LuxR_C"/>
</dbReference>
<gene>
    <name evidence="8" type="ORF">NE686_05985</name>
</gene>
<keyword evidence="2" id="KW-0805">Transcription regulation</keyword>
<dbReference type="PANTHER" id="PTHR43214:SF40">
    <property type="entry name" value="TRANSCRIPTIONAL REGULATORY PROTEIN LNRK"/>
    <property type="match status" value="1"/>
</dbReference>
<evidence type="ECO:0000259" key="7">
    <source>
        <dbReference type="PROSITE" id="PS50110"/>
    </source>
</evidence>
<proteinExistence type="predicted"/>
<sequence>MRVIIVDDDYLVVNSLKTIVNASGIEVLAVGHDGIEAVELYSLHKPDLILMDIRMEKMNGIEATQEILDRDPNAKILLITTFQDDEYISAALSLGCKGYILKQNIQGIIPAINAVYSGNHVFDSKIVSNIQKHSKKNIDIDLTDREFDILLLVAEGLNNKEIADKLFLSEGTVRNYISNMLEKLSLRDRTQLAIYYYKL</sequence>
<evidence type="ECO:0000313" key="9">
    <source>
        <dbReference type="Proteomes" id="UP001524478"/>
    </source>
</evidence>
<evidence type="ECO:0000313" key="8">
    <source>
        <dbReference type="EMBL" id="MCQ4922623.1"/>
    </source>
</evidence>
<keyword evidence="4" id="KW-0804">Transcription</keyword>
<evidence type="ECO:0000256" key="2">
    <source>
        <dbReference type="ARBA" id="ARBA00023015"/>
    </source>
</evidence>
<dbReference type="PROSITE" id="PS50043">
    <property type="entry name" value="HTH_LUXR_2"/>
    <property type="match status" value="1"/>
</dbReference>
<dbReference type="PROSITE" id="PS50110">
    <property type="entry name" value="RESPONSE_REGULATORY"/>
    <property type="match status" value="1"/>
</dbReference>
<keyword evidence="9" id="KW-1185">Reference proteome</keyword>
<dbReference type="InterPro" id="IPR001789">
    <property type="entry name" value="Sig_transdc_resp-reg_receiver"/>
</dbReference>
<dbReference type="InterPro" id="IPR016032">
    <property type="entry name" value="Sig_transdc_resp-reg_C-effctor"/>
</dbReference>
<feature type="domain" description="HTH luxR-type" evidence="6">
    <location>
        <begin position="135"/>
        <end position="199"/>
    </location>
</feature>
<name>A0ABT1S830_9FIRM</name>
<dbReference type="SMART" id="SM00448">
    <property type="entry name" value="REC"/>
    <property type="match status" value="1"/>
</dbReference>
<keyword evidence="3" id="KW-0238">DNA-binding</keyword>
<dbReference type="CDD" id="cd06170">
    <property type="entry name" value="LuxR_C_like"/>
    <property type="match status" value="1"/>
</dbReference>
<dbReference type="PROSITE" id="PS00622">
    <property type="entry name" value="HTH_LUXR_1"/>
    <property type="match status" value="1"/>
</dbReference>
<dbReference type="EMBL" id="JANGAC010000003">
    <property type="protein sequence ID" value="MCQ4922623.1"/>
    <property type="molecule type" value="Genomic_DNA"/>
</dbReference>
<feature type="domain" description="Response regulatory" evidence="7">
    <location>
        <begin position="2"/>
        <end position="117"/>
    </location>
</feature>
<feature type="modified residue" description="4-aspartylphosphate" evidence="5">
    <location>
        <position position="52"/>
    </location>
</feature>
<organism evidence="8 9">
    <name type="scientific">Tissierella carlieri</name>
    <dbReference type="NCBI Taxonomy" id="689904"/>
    <lineage>
        <taxon>Bacteria</taxon>
        <taxon>Bacillati</taxon>
        <taxon>Bacillota</taxon>
        <taxon>Tissierellia</taxon>
        <taxon>Tissierellales</taxon>
        <taxon>Tissierellaceae</taxon>
        <taxon>Tissierella</taxon>
    </lineage>
</organism>
<evidence type="ECO:0000256" key="5">
    <source>
        <dbReference type="PROSITE-ProRule" id="PRU00169"/>
    </source>
</evidence>
<dbReference type="Pfam" id="PF00196">
    <property type="entry name" value="GerE"/>
    <property type="match status" value="1"/>
</dbReference>
<dbReference type="Proteomes" id="UP001524478">
    <property type="component" value="Unassembled WGS sequence"/>
</dbReference>
<accession>A0ABT1S830</accession>
<dbReference type="SUPFAM" id="SSF52172">
    <property type="entry name" value="CheY-like"/>
    <property type="match status" value="1"/>
</dbReference>
<dbReference type="InterPro" id="IPR058245">
    <property type="entry name" value="NreC/VraR/RcsB-like_REC"/>
</dbReference>
<dbReference type="Pfam" id="PF00072">
    <property type="entry name" value="Response_reg"/>
    <property type="match status" value="1"/>
</dbReference>
<keyword evidence="1 5" id="KW-0597">Phosphoprotein</keyword>
<dbReference type="PANTHER" id="PTHR43214">
    <property type="entry name" value="TWO-COMPONENT RESPONSE REGULATOR"/>
    <property type="match status" value="1"/>
</dbReference>